<evidence type="ECO:0000313" key="2">
    <source>
        <dbReference type="Proteomes" id="UP000017133"/>
    </source>
</evidence>
<evidence type="ECO:0000313" key="1">
    <source>
        <dbReference type="EMBL" id="ERT14061.1"/>
    </source>
</evidence>
<proteinExistence type="predicted"/>
<protein>
    <submittedName>
        <fullName evidence="1">Uncharacterized protein</fullName>
    </submittedName>
</protein>
<name>U7R5C9_PHOTE</name>
<dbReference type="PATRIC" id="fig|1389415.4.peg.1083"/>
<reference evidence="1 2" key="1">
    <citation type="submission" date="2013-10" db="EMBL/GenBank/DDBJ databases">
        <title>Whole Genome Shotgun Sequence of Photorhabdus temperata J3.</title>
        <authorList>
            <person name="Park G.-S."/>
            <person name="Hong S.-J."/>
            <person name="Shin J.-H."/>
        </authorList>
    </citation>
    <scope>NUCLEOTIDE SEQUENCE [LARGE SCALE GENOMIC DNA]</scope>
    <source>
        <strain evidence="1 2">J3</strain>
    </source>
</reference>
<organism evidence="1 2">
    <name type="scientific">Photorhabdus temperata J3</name>
    <dbReference type="NCBI Taxonomy" id="1389415"/>
    <lineage>
        <taxon>Bacteria</taxon>
        <taxon>Pseudomonadati</taxon>
        <taxon>Pseudomonadota</taxon>
        <taxon>Gammaproteobacteria</taxon>
        <taxon>Enterobacterales</taxon>
        <taxon>Morganellaceae</taxon>
        <taxon>Photorhabdus</taxon>
    </lineage>
</organism>
<dbReference type="AlphaFoldDB" id="U7R5C9"/>
<keyword evidence="2" id="KW-1185">Reference proteome</keyword>
<dbReference type="EMBL" id="AXDT01000044">
    <property type="protein sequence ID" value="ERT14061.1"/>
    <property type="molecule type" value="Genomic_DNA"/>
</dbReference>
<comment type="caution">
    <text evidence="1">The sequence shown here is derived from an EMBL/GenBank/DDBJ whole genome shotgun (WGS) entry which is preliminary data.</text>
</comment>
<dbReference type="Proteomes" id="UP000017133">
    <property type="component" value="Unassembled WGS sequence"/>
</dbReference>
<gene>
    <name evidence="1" type="ORF">O185_05480</name>
</gene>
<sequence length="51" mass="5963">MLIIHSQKSTIMLTIYSPWYSVCDDKSKNDSIHNKITDLLLLNNFIRVIIL</sequence>
<accession>U7R5C9</accession>